<sequence length="834" mass="89476">MNMLFDLRAALRSLSKSPLFVLLACSSLALGIGVNAAIFSLFDQIMLRPLPVAQPEQLVNLVSPGPRWGSTSNNNAGSRESIFSYPMYRDLRALDAGWQGLAAHRSIDANLALGQLSRSSNAALVSDNYFSLLGLQPALGRLIGSGDEGAPGQQPVAVLAHGFWQNQLGGDPALLGQSIKVNGRDLTIVGVAPPGFRGTTLGDPIDLFAPISLADWLQPNRRPALAERNNYWVYLFARLAPGQTIDTLAGGLQSRYQTLLREVELPVQDHLNQQQQAEFVAKSLLLRDGRFGQSSVRDSSQVGVSILLAVASLVLLVACLNVANLQLARGTQRAGQIALRAAIGAGRWRLLRELLAESILLAVLGALIALPVAQALLSFLAELLPAGANAALSFTLDYRLIGFALLVALLSVLLFGALPAWQVARTAPMDVLRQAATHSAHPVAVRFRTALAVLQIGLSTASLIMAGLFSQSLNNIFSSDSGMQIERVISFSLAPQRNGYSAEQSLQLFDQLEARLAELPGVESATTSLVPLLSGSDWGTNVSVQGFPNDDPDQNHSLYNQVGADYFRTLSIRRLAGRDFEHADSADRPKVAIVNRAFAEQFGLGDQAVGKRMALGETQDLDMEIVGVVETTSYNDVTQRDQPQFFLPRRQGSGSSALNFLIKTQGPVEPLQQAIPAIIAEIDRSLPLQQVSTLEQDMRDHHSLQALVGTLSSGFALLATVLAALGVYGVVNYSLQQRLREFGLRLALGAPPARLRAQILNQVLRLFAGGAAIGLLLGVLSGRSAESLLFGLSGSDPLTLLIAPALLALIVILATWRPAWRAGQVDPMQALRYE</sequence>
<feature type="transmembrane region" description="Helical" evidence="7">
    <location>
        <begin position="445"/>
        <end position="469"/>
    </location>
</feature>
<dbReference type="AlphaFoldDB" id="A0AAW3ZVH7"/>
<protein>
    <submittedName>
        <fullName evidence="10">ABC transporter permease</fullName>
    </submittedName>
</protein>
<evidence type="ECO:0000256" key="1">
    <source>
        <dbReference type="ARBA" id="ARBA00004651"/>
    </source>
</evidence>
<dbReference type="InterPro" id="IPR025857">
    <property type="entry name" value="MacB_PCD"/>
</dbReference>
<keyword evidence="11" id="KW-1185">Reference proteome</keyword>
<keyword evidence="3 7" id="KW-0812">Transmembrane</keyword>
<comment type="subcellular location">
    <subcellularLocation>
        <location evidence="1">Cell membrane</location>
        <topology evidence="1">Multi-pass membrane protein</topology>
    </subcellularLocation>
</comment>
<feature type="domain" description="ABC3 transporter permease C-terminal" evidence="8">
    <location>
        <begin position="715"/>
        <end position="824"/>
    </location>
</feature>
<feature type="transmembrane region" description="Helical" evidence="7">
    <location>
        <begin position="302"/>
        <end position="323"/>
    </location>
</feature>
<dbReference type="InterPro" id="IPR003838">
    <property type="entry name" value="ABC3_permease_C"/>
</dbReference>
<dbReference type="GO" id="GO:0022857">
    <property type="term" value="F:transmembrane transporter activity"/>
    <property type="evidence" value="ECO:0007669"/>
    <property type="project" value="TreeGrafter"/>
</dbReference>
<dbReference type="EMBL" id="JACYTR010000080">
    <property type="protein sequence ID" value="MBD8528066.1"/>
    <property type="molecule type" value="Genomic_DNA"/>
</dbReference>
<evidence type="ECO:0000259" key="8">
    <source>
        <dbReference type="Pfam" id="PF02687"/>
    </source>
</evidence>
<reference evidence="10 11" key="1">
    <citation type="submission" date="2020-09" db="EMBL/GenBank/DDBJ databases">
        <title>Pseudoxanthomonas sp. CAU 1598 isolated from sand of Yaerae Beach.</title>
        <authorList>
            <person name="Kim W."/>
        </authorList>
    </citation>
    <scope>NUCLEOTIDE SEQUENCE [LARGE SCALE GENOMIC DNA]</scope>
    <source>
        <strain evidence="10 11">CAU 1598</strain>
    </source>
</reference>
<name>A0AAW3ZVH7_9GAMM</name>
<organism evidence="10 11">
    <name type="scientific">Pseudomarimonas arenosa</name>
    <dbReference type="NCBI Taxonomy" id="2774145"/>
    <lineage>
        <taxon>Bacteria</taxon>
        <taxon>Pseudomonadati</taxon>
        <taxon>Pseudomonadota</taxon>
        <taxon>Gammaproteobacteria</taxon>
        <taxon>Lysobacterales</taxon>
        <taxon>Lysobacteraceae</taxon>
        <taxon>Pseudomarimonas</taxon>
    </lineage>
</organism>
<keyword evidence="2" id="KW-1003">Cell membrane</keyword>
<dbReference type="GO" id="GO:0005886">
    <property type="term" value="C:plasma membrane"/>
    <property type="evidence" value="ECO:0007669"/>
    <property type="project" value="UniProtKB-SubCell"/>
</dbReference>
<feature type="transmembrane region" description="Helical" evidence="7">
    <location>
        <begin position="706"/>
        <end position="731"/>
    </location>
</feature>
<accession>A0AAW3ZVH7</accession>
<dbReference type="Pfam" id="PF02687">
    <property type="entry name" value="FtsX"/>
    <property type="match status" value="2"/>
</dbReference>
<dbReference type="InterPro" id="IPR050250">
    <property type="entry name" value="Macrolide_Exporter_MacB"/>
</dbReference>
<feature type="domain" description="ABC3 transporter permease C-terminal" evidence="8">
    <location>
        <begin position="310"/>
        <end position="428"/>
    </location>
</feature>
<feature type="transmembrane region" description="Helical" evidence="7">
    <location>
        <begin position="400"/>
        <end position="424"/>
    </location>
</feature>
<evidence type="ECO:0000259" key="9">
    <source>
        <dbReference type="Pfam" id="PF12704"/>
    </source>
</evidence>
<dbReference type="RefSeq" id="WP_192031487.1">
    <property type="nucleotide sequence ID" value="NZ_JACYTR010000080.1"/>
</dbReference>
<feature type="domain" description="MacB-like periplasmic core" evidence="9">
    <location>
        <begin position="449"/>
        <end position="670"/>
    </location>
</feature>
<evidence type="ECO:0000313" key="10">
    <source>
        <dbReference type="EMBL" id="MBD8528066.1"/>
    </source>
</evidence>
<comment type="caution">
    <text evidence="10">The sequence shown here is derived from an EMBL/GenBank/DDBJ whole genome shotgun (WGS) entry which is preliminary data.</text>
</comment>
<feature type="transmembrane region" description="Helical" evidence="7">
    <location>
        <begin position="797"/>
        <end position="816"/>
    </location>
</feature>
<keyword evidence="4 7" id="KW-1133">Transmembrane helix</keyword>
<evidence type="ECO:0000256" key="4">
    <source>
        <dbReference type="ARBA" id="ARBA00022989"/>
    </source>
</evidence>
<dbReference type="InterPro" id="IPR017800">
    <property type="entry name" value="ADOP"/>
</dbReference>
<feature type="transmembrane region" description="Helical" evidence="7">
    <location>
        <begin position="763"/>
        <end position="785"/>
    </location>
</feature>
<dbReference type="NCBIfam" id="TIGR03434">
    <property type="entry name" value="ADOP"/>
    <property type="match status" value="1"/>
</dbReference>
<keyword evidence="5 7" id="KW-0472">Membrane</keyword>
<comment type="similarity">
    <text evidence="6">Belongs to the ABC-4 integral membrane protein family.</text>
</comment>
<evidence type="ECO:0000256" key="7">
    <source>
        <dbReference type="SAM" id="Phobius"/>
    </source>
</evidence>
<feature type="transmembrane region" description="Helical" evidence="7">
    <location>
        <begin position="359"/>
        <end position="380"/>
    </location>
</feature>
<evidence type="ECO:0000313" key="11">
    <source>
        <dbReference type="Proteomes" id="UP000613768"/>
    </source>
</evidence>
<evidence type="ECO:0000256" key="3">
    <source>
        <dbReference type="ARBA" id="ARBA00022692"/>
    </source>
</evidence>
<dbReference type="Proteomes" id="UP000613768">
    <property type="component" value="Unassembled WGS sequence"/>
</dbReference>
<gene>
    <name evidence="10" type="ORF">IFO71_20145</name>
</gene>
<evidence type="ECO:0000256" key="2">
    <source>
        <dbReference type="ARBA" id="ARBA00022475"/>
    </source>
</evidence>
<evidence type="ECO:0000256" key="5">
    <source>
        <dbReference type="ARBA" id="ARBA00023136"/>
    </source>
</evidence>
<dbReference type="PANTHER" id="PTHR30572:SF4">
    <property type="entry name" value="ABC TRANSPORTER PERMEASE YTRF"/>
    <property type="match status" value="1"/>
</dbReference>
<dbReference type="Pfam" id="PF12704">
    <property type="entry name" value="MacB_PCD"/>
    <property type="match status" value="2"/>
</dbReference>
<dbReference type="PANTHER" id="PTHR30572">
    <property type="entry name" value="MEMBRANE COMPONENT OF TRANSPORTER-RELATED"/>
    <property type="match status" value="1"/>
</dbReference>
<proteinExistence type="inferred from homology"/>
<feature type="domain" description="MacB-like periplasmic core" evidence="9">
    <location>
        <begin position="22"/>
        <end position="252"/>
    </location>
</feature>
<evidence type="ECO:0000256" key="6">
    <source>
        <dbReference type="ARBA" id="ARBA00038076"/>
    </source>
</evidence>